<dbReference type="OrthoDB" id="9924592at2"/>
<evidence type="ECO:0000313" key="2">
    <source>
        <dbReference type="EMBL" id="MTT33293.1"/>
    </source>
</evidence>
<reference evidence="2 3" key="1">
    <citation type="submission" date="2019-11" db="EMBL/GenBank/DDBJ databases">
        <title>Terrilactibacillus tamarindus sp. nov. BCM23-1 isolated from bark of Tamarindus indica.</title>
        <authorList>
            <person name="Kingkaew E."/>
            <person name="Tanasupawat S."/>
        </authorList>
    </citation>
    <scope>NUCLEOTIDE SEQUENCE [LARGE SCALE GENOMIC DNA]</scope>
    <source>
        <strain evidence="2 3">BCM23-1</strain>
    </source>
</reference>
<keyword evidence="1" id="KW-0472">Membrane</keyword>
<name>A0A6N8CVH0_9BACI</name>
<feature type="transmembrane region" description="Helical" evidence="1">
    <location>
        <begin position="6"/>
        <end position="24"/>
    </location>
</feature>
<evidence type="ECO:0000256" key="1">
    <source>
        <dbReference type="SAM" id="Phobius"/>
    </source>
</evidence>
<dbReference type="AlphaFoldDB" id="A0A6N8CVH0"/>
<accession>A0A6N8CVH0</accession>
<keyword evidence="3" id="KW-1185">Reference proteome</keyword>
<feature type="transmembrane region" description="Helical" evidence="1">
    <location>
        <begin position="75"/>
        <end position="92"/>
    </location>
</feature>
<gene>
    <name evidence="2" type="ORF">GMB86_14935</name>
</gene>
<organism evidence="2 3">
    <name type="scientific">Terrilactibacillus tamarindi</name>
    <dbReference type="NCBI Taxonomy" id="2599694"/>
    <lineage>
        <taxon>Bacteria</taxon>
        <taxon>Bacillati</taxon>
        <taxon>Bacillota</taxon>
        <taxon>Bacilli</taxon>
        <taxon>Bacillales</taxon>
        <taxon>Bacillaceae</taxon>
        <taxon>Terrilactibacillus</taxon>
    </lineage>
</organism>
<protein>
    <submittedName>
        <fullName evidence="2">Uncharacterized protein</fullName>
    </submittedName>
</protein>
<dbReference type="EMBL" id="WNHB01000036">
    <property type="protein sequence ID" value="MTT33293.1"/>
    <property type="molecule type" value="Genomic_DNA"/>
</dbReference>
<comment type="caution">
    <text evidence="2">The sequence shown here is derived from an EMBL/GenBank/DDBJ whole genome shotgun (WGS) entry which is preliminary data.</text>
</comment>
<sequence>MWMTDYLILLITMLVSMILFKVLFQGLNRSSLHLFGPLQKRTKRIKNKKRVQNIIFYILIIGFLMISNAVDLNSLASGIIMGFLISLNEIIFNDDKVTS</sequence>
<feature type="transmembrane region" description="Helical" evidence="1">
    <location>
        <begin position="51"/>
        <end position="69"/>
    </location>
</feature>
<keyword evidence="1" id="KW-1133">Transmembrane helix</keyword>
<keyword evidence="1" id="KW-0812">Transmembrane</keyword>
<proteinExistence type="predicted"/>
<evidence type="ECO:0000313" key="3">
    <source>
        <dbReference type="Proteomes" id="UP000440978"/>
    </source>
</evidence>
<dbReference type="Proteomes" id="UP000440978">
    <property type="component" value="Unassembled WGS sequence"/>
</dbReference>